<dbReference type="Proteomes" id="UP000192738">
    <property type="component" value="Unassembled WGS sequence"/>
</dbReference>
<dbReference type="InterPro" id="IPR054210">
    <property type="entry name" value="DUF6917"/>
</dbReference>
<reference evidence="2 3" key="1">
    <citation type="submission" date="2017-04" db="EMBL/GenBank/DDBJ databases">
        <authorList>
            <person name="Afonso C.L."/>
            <person name="Miller P.J."/>
            <person name="Scott M.A."/>
            <person name="Spackman E."/>
            <person name="Goraichik I."/>
            <person name="Dimitrov K.M."/>
            <person name="Suarez D.L."/>
            <person name="Swayne D.E."/>
        </authorList>
    </citation>
    <scope>NUCLEOTIDE SEQUENCE [LARGE SCALE GENOMIC DNA]</scope>
    <source>
        <strain evidence="2 3">DSM 5090</strain>
    </source>
</reference>
<gene>
    <name evidence="2" type="ORF">SAMN04488500_105154</name>
</gene>
<dbReference type="OrthoDB" id="4557435at2"/>
<feature type="domain" description="DUF6917" evidence="1">
    <location>
        <begin position="17"/>
        <end position="139"/>
    </location>
</feature>
<keyword evidence="3" id="KW-1185">Reference proteome</keyword>
<proteinExistence type="predicted"/>
<evidence type="ECO:0000313" key="3">
    <source>
        <dbReference type="Proteomes" id="UP000192738"/>
    </source>
</evidence>
<sequence>MSDPYARKMFGSFNPYYAKQPVIGRLVVVLDGVYENRGLELIKPPSRALRQTEIHELIITDEEAQPGSKVNNIAYVGFFEINQGGVIVVGDEVKIGKKILGKIAGYDETHMPNHLNIIMTGSKTTGKEFSLSVADEVTIG</sequence>
<dbReference type="Pfam" id="PF21891">
    <property type="entry name" value="DUF6917"/>
    <property type="match status" value="1"/>
</dbReference>
<dbReference type="AlphaFoldDB" id="A0A1W2A973"/>
<name>A0A1W2A973_9FIRM</name>
<dbReference type="EMBL" id="FWXI01000005">
    <property type="protein sequence ID" value="SMC56971.1"/>
    <property type="molecule type" value="Genomic_DNA"/>
</dbReference>
<organism evidence="2 3">
    <name type="scientific">Sporomusa malonica</name>
    <dbReference type="NCBI Taxonomy" id="112901"/>
    <lineage>
        <taxon>Bacteria</taxon>
        <taxon>Bacillati</taxon>
        <taxon>Bacillota</taxon>
        <taxon>Negativicutes</taxon>
        <taxon>Selenomonadales</taxon>
        <taxon>Sporomusaceae</taxon>
        <taxon>Sporomusa</taxon>
    </lineage>
</organism>
<dbReference type="RefSeq" id="WP_084575081.1">
    <property type="nucleotide sequence ID" value="NZ_CP155572.1"/>
</dbReference>
<accession>A0A1W2A973</accession>
<evidence type="ECO:0000313" key="2">
    <source>
        <dbReference type="EMBL" id="SMC56971.1"/>
    </source>
</evidence>
<evidence type="ECO:0000259" key="1">
    <source>
        <dbReference type="Pfam" id="PF21891"/>
    </source>
</evidence>
<dbReference type="STRING" id="112901.SAMN04488500_105154"/>
<protein>
    <recommendedName>
        <fullName evidence="1">DUF6917 domain-containing protein</fullName>
    </recommendedName>
</protein>